<dbReference type="HOGENOM" id="CLU_273154_0_0_1"/>
<feature type="transmembrane region" description="Helical" evidence="8">
    <location>
        <begin position="108"/>
        <end position="127"/>
    </location>
</feature>
<feature type="compositionally biased region" description="Acidic residues" evidence="7">
    <location>
        <begin position="897"/>
        <end position="909"/>
    </location>
</feature>
<feature type="transmembrane region" description="Helical" evidence="8">
    <location>
        <begin position="27"/>
        <end position="51"/>
    </location>
</feature>
<protein>
    <recommendedName>
        <fullName evidence="9">FHA domain-containing protein</fullName>
    </recommendedName>
</protein>
<feature type="compositionally biased region" description="Basic and acidic residues" evidence="7">
    <location>
        <begin position="1016"/>
        <end position="1028"/>
    </location>
</feature>
<dbReference type="SUPFAM" id="SSF49879">
    <property type="entry name" value="SMAD/FHA domain"/>
    <property type="match status" value="1"/>
</dbReference>
<feature type="transmembrane region" description="Helical" evidence="8">
    <location>
        <begin position="317"/>
        <end position="336"/>
    </location>
</feature>
<dbReference type="Pfam" id="PF00498">
    <property type="entry name" value="FHA"/>
    <property type="match status" value="1"/>
</dbReference>
<feature type="compositionally biased region" description="Low complexity" evidence="7">
    <location>
        <begin position="518"/>
        <end position="530"/>
    </location>
</feature>
<dbReference type="SMART" id="SM00240">
    <property type="entry name" value="FHA"/>
    <property type="match status" value="1"/>
</dbReference>
<dbReference type="FunFam" id="2.60.200.20:FF:000053">
    <property type="entry name" value="Os06g0275900 protein"/>
    <property type="match status" value="1"/>
</dbReference>
<feature type="region of interest" description="Disordered" evidence="7">
    <location>
        <begin position="1187"/>
        <end position="1254"/>
    </location>
</feature>
<feature type="transmembrane region" description="Helical" evidence="8">
    <location>
        <begin position="380"/>
        <end position="400"/>
    </location>
</feature>
<dbReference type="eggNOG" id="KOG1881">
    <property type="taxonomic scope" value="Eukaryota"/>
</dbReference>
<evidence type="ECO:0000256" key="6">
    <source>
        <dbReference type="SAM" id="Coils"/>
    </source>
</evidence>
<dbReference type="Pfam" id="PF01490">
    <property type="entry name" value="Aa_trans"/>
    <property type="match status" value="1"/>
</dbReference>
<reference evidence="10" key="2">
    <citation type="submission" date="2018-05" db="EMBL/GenBank/DDBJ databases">
        <title>OmerRS3 (Oryza meridionalis Reference Sequence Version 3).</title>
        <authorList>
            <person name="Zhang J."/>
            <person name="Kudrna D."/>
            <person name="Lee S."/>
            <person name="Talag J."/>
            <person name="Welchert J."/>
            <person name="Wing R.A."/>
        </authorList>
    </citation>
    <scope>NUCLEOTIDE SEQUENCE [LARGE SCALE GENOMIC DNA]</scope>
    <source>
        <strain evidence="10">cv. OR44</strain>
    </source>
</reference>
<feature type="transmembrane region" description="Helical" evidence="8">
    <location>
        <begin position="188"/>
        <end position="209"/>
    </location>
</feature>
<dbReference type="InterPro" id="IPR000253">
    <property type="entry name" value="FHA_dom"/>
</dbReference>
<evidence type="ECO:0000259" key="9">
    <source>
        <dbReference type="PROSITE" id="PS50006"/>
    </source>
</evidence>
<feature type="transmembrane region" description="Helical" evidence="8">
    <location>
        <begin position="57"/>
        <end position="76"/>
    </location>
</feature>
<evidence type="ECO:0000313" key="10">
    <source>
        <dbReference type="EnsemblPlants" id="OMERI06G12490.1"/>
    </source>
</evidence>
<feature type="compositionally biased region" description="Low complexity" evidence="7">
    <location>
        <begin position="609"/>
        <end position="620"/>
    </location>
</feature>
<evidence type="ECO:0000256" key="1">
    <source>
        <dbReference type="ARBA" id="ARBA00004141"/>
    </source>
</evidence>
<dbReference type="GO" id="GO:0031090">
    <property type="term" value="C:organelle membrane"/>
    <property type="evidence" value="ECO:0007669"/>
    <property type="project" value="UniProtKB-ARBA"/>
</dbReference>
<keyword evidence="4 8" id="KW-1133">Transmembrane helix</keyword>
<dbReference type="EnsemblPlants" id="OMERI06G12490.1">
    <property type="protein sequence ID" value="OMERI06G12490.1"/>
    <property type="gene ID" value="OMERI06G12490"/>
</dbReference>
<feature type="transmembrane region" description="Helical" evidence="8">
    <location>
        <begin position="159"/>
        <end position="176"/>
    </location>
</feature>
<dbReference type="InterPro" id="IPR008984">
    <property type="entry name" value="SMAD_FHA_dom_sf"/>
</dbReference>
<keyword evidence="3" id="KW-0029">Amino-acid transport</keyword>
<dbReference type="Proteomes" id="UP000008021">
    <property type="component" value="Chromosome 6"/>
</dbReference>
<evidence type="ECO:0000256" key="5">
    <source>
        <dbReference type="ARBA" id="ARBA00023136"/>
    </source>
</evidence>
<feature type="compositionally biased region" description="Pro residues" evidence="7">
    <location>
        <begin position="494"/>
        <end position="517"/>
    </location>
</feature>
<feature type="compositionally biased region" description="Pro residues" evidence="7">
    <location>
        <begin position="531"/>
        <end position="540"/>
    </location>
</feature>
<dbReference type="CDD" id="cd22677">
    <property type="entry name" value="FHA_Kanadaptin"/>
    <property type="match status" value="1"/>
</dbReference>
<dbReference type="GO" id="GO:0015179">
    <property type="term" value="F:L-amino acid transmembrane transporter activity"/>
    <property type="evidence" value="ECO:0007669"/>
    <property type="project" value="TreeGrafter"/>
</dbReference>
<feature type="compositionally biased region" description="Low complexity" evidence="7">
    <location>
        <begin position="1159"/>
        <end position="1174"/>
    </location>
</feature>
<reference evidence="10" key="1">
    <citation type="submission" date="2015-04" db="UniProtKB">
        <authorList>
            <consortium name="EnsemblPlants"/>
        </authorList>
    </citation>
    <scope>IDENTIFICATION</scope>
</reference>
<feature type="domain" description="FHA" evidence="9">
    <location>
        <begin position="656"/>
        <end position="706"/>
    </location>
</feature>
<evidence type="ECO:0000256" key="4">
    <source>
        <dbReference type="ARBA" id="ARBA00022989"/>
    </source>
</evidence>
<evidence type="ECO:0000256" key="2">
    <source>
        <dbReference type="ARBA" id="ARBA00022692"/>
    </source>
</evidence>
<dbReference type="Gene3D" id="2.60.200.20">
    <property type="match status" value="1"/>
</dbReference>
<evidence type="ECO:0000256" key="8">
    <source>
        <dbReference type="SAM" id="Phobius"/>
    </source>
</evidence>
<name>A0A0E0E0I5_9ORYZ</name>
<dbReference type="PANTHER" id="PTHR22950">
    <property type="entry name" value="AMINO ACID TRANSPORTER"/>
    <property type="match status" value="1"/>
</dbReference>
<feature type="region of interest" description="Disordered" evidence="7">
    <location>
        <begin position="1136"/>
        <end position="1174"/>
    </location>
</feature>
<feature type="transmembrane region" description="Helical" evidence="8">
    <location>
        <begin position="412"/>
        <end position="430"/>
    </location>
</feature>
<feature type="compositionally biased region" description="Pro residues" evidence="7">
    <location>
        <begin position="550"/>
        <end position="564"/>
    </location>
</feature>
<feature type="compositionally biased region" description="Polar residues" evidence="7">
    <location>
        <begin position="1243"/>
        <end position="1254"/>
    </location>
</feature>
<keyword evidence="2 8" id="KW-0812">Transmembrane</keyword>
<feature type="compositionally biased region" description="Basic residues" evidence="7">
    <location>
        <begin position="1204"/>
        <end position="1215"/>
    </location>
</feature>
<keyword evidence="3" id="KW-0813">Transport</keyword>
<feature type="region of interest" description="Disordered" evidence="7">
    <location>
        <begin position="1014"/>
        <end position="1123"/>
    </location>
</feature>
<feature type="transmembrane region" description="Helical" evidence="8">
    <location>
        <begin position="229"/>
        <end position="248"/>
    </location>
</feature>
<organism evidence="10">
    <name type="scientific">Oryza meridionalis</name>
    <dbReference type="NCBI Taxonomy" id="40149"/>
    <lineage>
        <taxon>Eukaryota</taxon>
        <taxon>Viridiplantae</taxon>
        <taxon>Streptophyta</taxon>
        <taxon>Embryophyta</taxon>
        <taxon>Tracheophyta</taxon>
        <taxon>Spermatophyta</taxon>
        <taxon>Magnoliopsida</taxon>
        <taxon>Liliopsida</taxon>
        <taxon>Poales</taxon>
        <taxon>Poaceae</taxon>
        <taxon>BOP clade</taxon>
        <taxon>Oryzoideae</taxon>
        <taxon>Oryzeae</taxon>
        <taxon>Oryzinae</taxon>
        <taxon>Oryza</taxon>
    </lineage>
</organism>
<dbReference type="InterPro" id="IPR013057">
    <property type="entry name" value="AA_transpt_TM"/>
</dbReference>
<proteinExistence type="predicted"/>
<feature type="compositionally biased region" description="Basic and acidic residues" evidence="7">
    <location>
        <begin position="1052"/>
        <end position="1076"/>
    </location>
</feature>
<keyword evidence="5 8" id="KW-0472">Membrane</keyword>
<feature type="transmembrane region" description="Helical" evidence="8">
    <location>
        <begin position="356"/>
        <end position="374"/>
    </location>
</feature>
<keyword evidence="11" id="KW-1185">Reference proteome</keyword>
<feature type="region of interest" description="Disordered" evidence="7">
    <location>
        <begin position="1"/>
        <end position="20"/>
    </location>
</feature>
<comment type="subcellular location">
    <subcellularLocation>
        <location evidence="1">Membrane</location>
        <topology evidence="1">Multi-pass membrane protein</topology>
    </subcellularLocation>
</comment>
<evidence type="ECO:0000313" key="11">
    <source>
        <dbReference type="Proteomes" id="UP000008021"/>
    </source>
</evidence>
<feature type="compositionally biased region" description="Basic and acidic residues" evidence="7">
    <location>
        <begin position="1098"/>
        <end position="1114"/>
    </location>
</feature>
<accession>A0A0E0E0I5</accession>
<keyword evidence="6" id="KW-0175">Coiled coil</keyword>
<dbReference type="PANTHER" id="PTHR22950:SF643">
    <property type="entry name" value="AMINO ACID TRANSPORTER AVT6A"/>
    <property type="match status" value="1"/>
</dbReference>
<feature type="region of interest" description="Disordered" evidence="7">
    <location>
        <begin position="466"/>
        <end position="624"/>
    </location>
</feature>
<dbReference type="PROSITE" id="PS50006">
    <property type="entry name" value="FHA_DOMAIN"/>
    <property type="match status" value="1"/>
</dbReference>
<feature type="coiled-coil region" evidence="6">
    <location>
        <begin position="851"/>
        <end position="878"/>
    </location>
</feature>
<dbReference type="AlphaFoldDB" id="A0A0E0E0I5"/>
<evidence type="ECO:0000256" key="3">
    <source>
        <dbReference type="ARBA" id="ARBA00022970"/>
    </source>
</evidence>
<feature type="region of interest" description="Disordered" evidence="7">
    <location>
        <begin position="878"/>
        <end position="934"/>
    </location>
</feature>
<evidence type="ECO:0000256" key="7">
    <source>
        <dbReference type="SAM" id="MobiDB-lite"/>
    </source>
</evidence>
<feature type="transmembrane region" description="Helical" evidence="8">
    <location>
        <begin position="269"/>
        <end position="287"/>
    </location>
</feature>
<dbReference type="Gramene" id="OMERI06G12490.1">
    <property type="protein sequence ID" value="OMERI06G12490.1"/>
    <property type="gene ID" value="OMERI06G12490"/>
</dbReference>
<sequence length="1254" mass="136500">MGGGVTERLPEGSSEPLLPTKREGGEFAGASFAGAVFNLSTTIVGAGIMALPATMKVLGLAPGLVTIVLAALLTDASIELLVRSSRAAGAPSYGAVMGDAFGWWGRRLLQVCVVVNNIGVMIVYMIIIGDVLSGTSSGGEHHYGVLEGWFGPQWWNGRFFVLLVTTLVVFTPLACLKRVDSLSYTSAISVALAVVFVIITAGIAIVKLIKGQIPMPKLFPDVPDLASVWDLFTAVPVLVTAYVCHYNVHPIHNELKDPSQIKPIVHTSLVLCSTVYITTSFFGYLLFGESTLSDVLANFDSNLGIPYSPMLNDAVRVSYAVHLMLVFPMIFHALRLNLDGLLFSSASPLSSDNRRFSVMTAVLLLVIFLSANFIPSIWDAFQFTGATAAVCIAFIFPAAITLRDPHSIAKKWDKILCIFMIVLAIVSNIAQPAPLSQRPADLAALSPPSSPFSPSRSRLRLAFTVPTPTLPQPRCRIPASLPPHTLGAPAMDPSMPPPPPRNPNPSSSMPPPPPPKLEPASKPESTNPTSSMPPPPPPRPVEGASTSSSMPPPPLPRPTAPPQPEVEGADASAGGGTNASDSEADEAAGNSGGGSGDVEMAEAAPPPSQQQQQQPRPRAPYAIPEWSAAPGHPFFLEVLKDGTIVDKLDVSRKGAYMFGRIDLCDFVLEHPTISRFHAVLQFRNDGEVFLYDLGSTHGSFINKTQVKKKIYVEIHVGDVIRFGQSSRLYIFQGPSELMPPEKDMQKLRDARVQQDMLDREASLLRAKNQAALAEGISWGMSEDAVEDSAEDEADEITWQTYKGQLTDRQEKTRSKIIKRLEKITNMKKEIDAIRAKDISQGGLTQGQQTQIARNEQRTSQLMEELENLEETLNDSIRESLGARTGNSNRGSHKASLEEEDDILSDEDDFYDRTKKKSSSHKSSEQQVETADSLLDKKDTITSDIESKKKLVEEEKNKLAKSENADVGDDLDAYMSGLSSQLVHDKIAQIQKELSDLQTELGRVVYLLKIADPMGEAARKRDLKPRETKSPASNDSLRPESRKQNKVAQNKASTEEKLKESCAEKTQVDKPAEEEKGISTNQENGSKPAFSIPKPQWLGDKRTVEPEENCIKEESANEEETDNFVDYKDRKTILSGSASGKDLEEAAPGLILRKRKSDQSAANEVESSSVESEASAADAVALLLKHKRGLQTSEDMEDENEPQASKRKSKKSKQKRVLGPARPDFLDAGPDHETWVPPEGQTGDGRTSLNDRLGY</sequence>